<dbReference type="SUPFAM" id="SSF50939">
    <property type="entry name" value="Sialidases"/>
    <property type="match status" value="1"/>
</dbReference>
<dbReference type="InterPro" id="IPR013783">
    <property type="entry name" value="Ig-like_fold"/>
</dbReference>
<dbReference type="Gene3D" id="2.60.40.10">
    <property type="entry name" value="Immunoglobulins"/>
    <property type="match status" value="1"/>
</dbReference>
<dbReference type="EMBL" id="UINC01004861">
    <property type="protein sequence ID" value="SVA17379.1"/>
    <property type="molecule type" value="Genomic_DNA"/>
</dbReference>
<sequence length="1096" mass="121248">MIYRTVVILIAVSFANVFSQTEKLTKMEYYQKYIAKPGTSRNALKAASAQDRKRSVLDKGNVVLRMQNTGIYGYDPWGLNHEFPSGSMLMDGCCTYYWTAAPVAGALKNGVPSFSVGTMYSARDHDEEFEPLAGYDAGYVDTEANIGIAFSDLPESWPDQWPIETAMGDTFMSVIYDASKAPSDTIYFAGIESKLGPDGFPDAPCGIGVQADREAYFVVTDNDPDYGNTFASNNGAGPLDIRIDVWVLNYSNTFGNDGFIFIQKMTNVGKDTLKDFYFGVNSDPDTPEQGWNEWTDDLSIFIAPNDPHIAEKISDTTDAHLLENLAIMWDPDDKSEGFRSSGIAWAGVKFLECTYYDNQGNTQDYGVSAFHTVPWENDTQSDAEAYNLQLLGGIEEPDNTAPLSSDMYNKPYTYGPNCTWIIASGGPEHTNSDGETVPALNVAPGESVVFTFADFLGINEADLLRNAKVFQSLYDNNCSSPKPPAHPVVRAQQDDHKIVLFWDKRSEQSIDPVTGNNMFQGYRVYRSTDRGSTWGNVVTDLNGNPTDIYQPLAVYDLTDGVSGAYTMSDPLAYYNLGSESGLEYTFIDENIVNGYEYWYAVTAYDGPDNWAGALVDPMENSKAKDASIVNDNTVALIPQVASAGLDKGGVVDITHHGLSTATFNAISADPFIIQILGHSEVTLEDLKSKGFTYQIDFHEKIDSIDVSSGVVETYDTTYTRFWSLVNLDNGDTIINNETDISSEVQHVVDGFIPSFSGATWEITEEDSSVFIAFNQSSASSVFFSGLGHPSATEKTWKSYLETLPSSSIGELGGDPAVSDLWNDLELRFTDGGSVASYYNILTLYGMQEIDTVLVPFEVWDIENNQQINLAVYQTVGTNKPEGKVWNVDSVMVLDSLFSLDTVTVDTSWVFGFSFNTSFQFIPGYNNYSEVEKLHYALDTDKMGWIINLGQQHSYFNPGDIFRIYIANPLLPGVDNYVIATSSDDNTLEDGDLDHIRVVPNPYIVTSVYERVSYSKELQFTHLPEECVIRIYNTSGDLIQLLEHKPSSPGYRGPSIEAWNLGTYNNQDIAFGVYVFHVVSGGFDQGKEFIGKFAVIK</sequence>
<proteinExistence type="predicted"/>
<accession>A0A381TNI4</accession>
<organism evidence="1">
    <name type="scientific">marine metagenome</name>
    <dbReference type="NCBI Taxonomy" id="408172"/>
    <lineage>
        <taxon>unclassified sequences</taxon>
        <taxon>metagenomes</taxon>
        <taxon>ecological metagenomes</taxon>
    </lineage>
</organism>
<reference evidence="1" key="1">
    <citation type="submission" date="2018-05" db="EMBL/GenBank/DDBJ databases">
        <authorList>
            <person name="Lanie J.A."/>
            <person name="Ng W.-L."/>
            <person name="Kazmierczak K.M."/>
            <person name="Andrzejewski T.M."/>
            <person name="Davidsen T.M."/>
            <person name="Wayne K.J."/>
            <person name="Tettelin H."/>
            <person name="Glass J.I."/>
            <person name="Rusch D."/>
            <person name="Podicherti R."/>
            <person name="Tsui H.-C.T."/>
            <person name="Winkler M.E."/>
        </authorList>
    </citation>
    <scope>NUCLEOTIDE SEQUENCE</scope>
</reference>
<protein>
    <submittedName>
        <fullName evidence="1">Uncharacterized protein</fullName>
    </submittedName>
</protein>
<name>A0A381TNI4_9ZZZZ</name>
<gene>
    <name evidence="1" type="ORF">METZ01_LOCUS70233</name>
</gene>
<dbReference type="InterPro" id="IPR036278">
    <property type="entry name" value="Sialidase_sf"/>
</dbReference>
<dbReference type="AlphaFoldDB" id="A0A381TNI4"/>
<evidence type="ECO:0000313" key="1">
    <source>
        <dbReference type="EMBL" id="SVA17379.1"/>
    </source>
</evidence>